<reference evidence="9 10" key="1">
    <citation type="submission" date="2016-10" db="EMBL/GenBank/DDBJ databases">
        <authorList>
            <person name="de Groot N.N."/>
        </authorList>
    </citation>
    <scope>NUCLEOTIDE SEQUENCE [LARGE SCALE GENOMIC DNA]</scope>
    <source>
        <strain evidence="9 10">DSM 28286</strain>
    </source>
</reference>
<dbReference type="RefSeq" id="WP_090662925.1">
    <property type="nucleotide sequence ID" value="NZ_FOXQ01000018.1"/>
</dbReference>
<dbReference type="GO" id="GO:0009295">
    <property type="term" value="C:nucleoid"/>
    <property type="evidence" value="ECO:0007669"/>
    <property type="project" value="UniProtKB-SubCell"/>
</dbReference>
<proteinExistence type="inferred from homology"/>
<dbReference type="STRING" id="1465490.SAMN05444277_11824"/>
<dbReference type="Pfam" id="PF02381">
    <property type="entry name" value="MraZ"/>
    <property type="match status" value="2"/>
</dbReference>
<keyword evidence="3" id="KW-0677">Repeat</keyword>
<evidence type="ECO:0000256" key="4">
    <source>
        <dbReference type="ARBA" id="ARBA00023015"/>
    </source>
</evidence>
<dbReference type="InterPro" id="IPR020603">
    <property type="entry name" value="MraZ_dom"/>
</dbReference>
<feature type="domain" description="SpoVT-AbrB" evidence="8">
    <location>
        <begin position="81"/>
        <end position="124"/>
    </location>
</feature>
<dbReference type="GO" id="GO:0003700">
    <property type="term" value="F:DNA-binding transcription factor activity"/>
    <property type="evidence" value="ECO:0007669"/>
    <property type="project" value="UniProtKB-UniRule"/>
</dbReference>
<dbReference type="CDD" id="cd16321">
    <property type="entry name" value="MraZ_C"/>
    <property type="match status" value="1"/>
</dbReference>
<dbReference type="InterPro" id="IPR035644">
    <property type="entry name" value="MraZ_C"/>
</dbReference>
<dbReference type="AlphaFoldDB" id="A0A1I5Z9Y9"/>
<accession>A0A1I5Z9Y9</accession>
<dbReference type="GO" id="GO:0005737">
    <property type="term" value="C:cytoplasm"/>
    <property type="evidence" value="ECO:0007669"/>
    <property type="project" value="UniProtKB-UniRule"/>
</dbReference>
<evidence type="ECO:0000313" key="9">
    <source>
        <dbReference type="EMBL" id="SFQ53244.1"/>
    </source>
</evidence>
<comment type="subunit">
    <text evidence="7">Forms oligomers.</text>
</comment>
<dbReference type="OrthoDB" id="9807753at2"/>
<evidence type="ECO:0000256" key="1">
    <source>
        <dbReference type="ARBA" id="ARBA00013860"/>
    </source>
</evidence>
<keyword evidence="4 7" id="KW-0805">Transcription regulation</keyword>
<feature type="domain" description="SpoVT-AbrB" evidence="8">
    <location>
        <begin position="7"/>
        <end position="52"/>
    </location>
</feature>
<sequence>MAGFLGEYEATIDAKGRFLLPGGLKKQMPEGTTTMVISRGFEKCLLLYPQKSWETIEEKIKKLNEFNPKVSQFRTLFVGGASYVELDSAGRILLPPSLREYAGLGKDILLASDIDKIKIWDSGKYKKLFEDFSSDAFASLASDVTAGINF</sequence>
<name>A0A1I5Z9Y9_9BACT</name>
<evidence type="ECO:0000259" key="8">
    <source>
        <dbReference type="PROSITE" id="PS51740"/>
    </source>
</evidence>
<dbReference type="PROSITE" id="PS51740">
    <property type="entry name" value="SPOVT_ABRB"/>
    <property type="match status" value="2"/>
</dbReference>
<evidence type="ECO:0000256" key="3">
    <source>
        <dbReference type="ARBA" id="ARBA00022737"/>
    </source>
</evidence>
<keyword evidence="5 7" id="KW-0238">DNA-binding</keyword>
<dbReference type="GO" id="GO:0000976">
    <property type="term" value="F:transcription cis-regulatory region binding"/>
    <property type="evidence" value="ECO:0007669"/>
    <property type="project" value="TreeGrafter"/>
</dbReference>
<dbReference type="InterPro" id="IPR007159">
    <property type="entry name" value="SpoVT-AbrB_dom"/>
</dbReference>
<dbReference type="SUPFAM" id="SSF89447">
    <property type="entry name" value="AbrB/MazE/MraZ-like"/>
    <property type="match status" value="1"/>
</dbReference>
<dbReference type="InterPro" id="IPR038619">
    <property type="entry name" value="MraZ_sf"/>
</dbReference>
<evidence type="ECO:0000256" key="5">
    <source>
        <dbReference type="ARBA" id="ARBA00023125"/>
    </source>
</evidence>
<comment type="similarity">
    <text evidence="7">Belongs to the MraZ family.</text>
</comment>
<dbReference type="Proteomes" id="UP000199031">
    <property type="component" value="Unassembled WGS sequence"/>
</dbReference>
<dbReference type="InterPro" id="IPR037914">
    <property type="entry name" value="SpoVT-AbrB_sf"/>
</dbReference>
<dbReference type="PANTHER" id="PTHR34701">
    <property type="entry name" value="TRANSCRIPTIONAL REGULATOR MRAZ"/>
    <property type="match status" value="1"/>
</dbReference>
<dbReference type="InterPro" id="IPR003444">
    <property type="entry name" value="MraZ"/>
</dbReference>
<protein>
    <recommendedName>
        <fullName evidence="1 7">Transcriptional regulator MraZ</fullName>
    </recommendedName>
</protein>
<evidence type="ECO:0000256" key="6">
    <source>
        <dbReference type="ARBA" id="ARBA00023163"/>
    </source>
</evidence>
<organism evidence="9 10">
    <name type="scientific">Parafilimonas terrae</name>
    <dbReference type="NCBI Taxonomy" id="1465490"/>
    <lineage>
        <taxon>Bacteria</taxon>
        <taxon>Pseudomonadati</taxon>
        <taxon>Bacteroidota</taxon>
        <taxon>Chitinophagia</taxon>
        <taxon>Chitinophagales</taxon>
        <taxon>Chitinophagaceae</taxon>
        <taxon>Parafilimonas</taxon>
    </lineage>
</organism>
<evidence type="ECO:0000313" key="10">
    <source>
        <dbReference type="Proteomes" id="UP000199031"/>
    </source>
</evidence>
<evidence type="ECO:0000256" key="7">
    <source>
        <dbReference type="HAMAP-Rule" id="MF_01008"/>
    </source>
</evidence>
<dbReference type="InterPro" id="IPR035642">
    <property type="entry name" value="MraZ_N"/>
</dbReference>
<dbReference type="PANTHER" id="PTHR34701:SF1">
    <property type="entry name" value="TRANSCRIPTIONAL REGULATOR MRAZ"/>
    <property type="match status" value="1"/>
</dbReference>
<dbReference type="Gene3D" id="3.40.1550.20">
    <property type="entry name" value="Transcriptional regulator MraZ domain"/>
    <property type="match status" value="1"/>
</dbReference>
<comment type="subcellular location">
    <subcellularLocation>
        <location evidence="7">Cytoplasm</location>
        <location evidence="7">Nucleoid</location>
    </subcellularLocation>
</comment>
<dbReference type="GO" id="GO:2000143">
    <property type="term" value="P:negative regulation of DNA-templated transcription initiation"/>
    <property type="evidence" value="ECO:0007669"/>
    <property type="project" value="TreeGrafter"/>
</dbReference>
<dbReference type="CDD" id="cd16320">
    <property type="entry name" value="MraZ_N"/>
    <property type="match status" value="1"/>
</dbReference>
<keyword evidence="10" id="KW-1185">Reference proteome</keyword>
<evidence type="ECO:0000256" key="2">
    <source>
        <dbReference type="ARBA" id="ARBA00022490"/>
    </source>
</evidence>
<keyword evidence="2 7" id="KW-0963">Cytoplasm</keyword>
<dbReference type="NCBIfam" id="TIGR00242">
    <property type="entry name" value="division/cell wall cluster transcriptional repressor MraZ"/>
    <property type="match status" value="1"/>
</dbReference>
<keyword evidence="6 7" id="KW-0804">Transcription</keyword>
<dbReference type="EMBL" id="FOXQ01000018">
    <property type="protein sequence ID" value="SFQ53244.1"/>
    <property type="molecule type" value="Genomic_DNA"/>
</dbReference>
<dbReference type="HAMAP" id="MF_01008">
    <property type="entry name" value="MraZ"/>
    <property type="match status" value="1"/>
</dbReference>
<gene>
    <name evidence="7" type="primary">mraZ</name>
    <name evidence="9" type="ORF">SAMN05444277_11824</name>
</gene>